<dbReference type="AlphaFoldDB" id="A0A8J3Q7N6"/>
<organism evidence="9 10">
    <name type="scientific">Rhizocola hellebori</name>
    <dbReference type="NCBI Taxonomy" id="1392758"/>
    <lineage>
        <taxon>Bacteria</taxon>
        <taxon>Bacillati</taxon>
        <taxon>Actinomycetota</taxon>
        <taxon>Actinomycetes</taxon>
        <taxon>Micromonosporales</taxon>
        <taxon>Micromonosporaceae</taxon>
        <taxon>Rhizocola</taxon>
    </lineage>
</organism>
<dbReference type="PANTHER" id="PTHR30193:SF41">
    <property type="entry name" value="DIACETYLCHITOBIOSE UPTAKE SYSTEM PERMEASE PROTEIN NGCF"/>
    <property type="match status" value="1"/>
</dbReference>
<evidence type="ECO:0000259" key="8">
    <source>
        <dbReference type="PROSITE" id="PS50928"/>
    </source>
</evidence>
<evidence type="ECO:0000313" key="9">
    <source>
        <dbReference type="EMBL" id="GIH05643.1"/>
    </source>
</evidence>
<dbReference type="GO" id="GO:0005886">
    <property type="term" value="C:plasma membrane"/>
    <property type="evidence" value="ECO:0007669"/>
    <property type="project" value="UniProtKB-SubCell"/>
</dbReference>
<feature type="transmembrane region" description="Helical" evidence="7">
    <location>
        <begin position="80"/>
        <end position="102"/>
    </location>
</feature>
<keyword evidence="2 7" id="KW-0813">Transport</keyword>
<gene>
    <name evidence="9" type="ORF">Rhe02_37100</name>
</gene>
<dbReference type="InterPro" id="IPR000515">
    <property type="entry name" value="MetI-like"/>
</dbReference>
<evidence type="ECO:0000256" key="5">
    <source>
        <dbReference type="ARBA" id="ARBA00022989"/>
    </source>
</evidence>
<dbReference type="InterPro" id="IPR035906">
    <property type="entry name" value="MetI-like_sf"/>
</dbReference>
<keyword evidence="3" id="KW-1003">Cell membrane</keyword>
<evidence type="ECO:0000256" key="1">
    <source>
        <dbReference type="ARBA" id="ARBA00004651"/>
    </source>
</evidence>
<dbReference type="SUPFAM" id="SSF161098">
    <property type="entry name" value="MetI-like"/>
    <property type="match status" value="1"/>
</dbReference>
<sequence length="302" mass="32970">MSTNQRRRQWVTGYAFVAPAVALFLVMGLYTIGYSFTLSFAKWNGFTEHWQWVGLDNYLDLLFSDPRRAPEVHNAAGHTAVTMVAVPLGTVVVALPLAVLLNSIRRLRAVLRSIFFLPYVTTGIAVYYAWRYVLEPDGAINLMLRSLGLGSLSRPQGFLADPATALPTLLVIMIWGSVPIAMLLYLSGLQAIDPQIVEAAQVDGAGAVRTLRHITWPLLVPITAAVVLLGMRDTMQGFQTFLLMTNGGPGGHTDVLGLRTYHLAFFQSLSPTLGLASALGWLILLAALALTVLNARLLRAQR</sequence>
<evidence type="ECO:0000256" key="4">
    <source>
        <dbReference type="ARBA" id="ARBA00022692"/>
    </source>
</evidence>
<feature type="domain" description="ABC transmembrane type-1" evidence="8">
    <location>
        <begin position="76"/>
        <end position="294"/>
    </location>
</feature>
<keyword evidence="6 7" id="KW-0472">Membrane</keyword>
<keyword evidence="10" id="KW-1185">Reference proteome</keyword>
<dbReference type="PANTHER" id="PTHR30193">
    <property type="entry name" value="ABC TRANSPORTER PERMEASE PROTEIN"/>
    <property type="match status" value="1"/>
</dbReference>
<evidence type="ECO:0000256" key="6">
    <source>
        <dbReference type="ARBA" id="ARBA00023136"/>
    </source>
</evidence>
<keyword evidence="4 7" id="KW-0812">Transmembrane</keyword>
<feature type="transmembrane region" description="Helical" evidence="7">
    <location>
        <begin position="12"/>
        <end position="36"/>
    </location>
</feature>
<dbReference type="GO" id="GO:0055085">
    <property type="term" value="P:transmembrane transport"/>
    <property type="evidence" value="ECO:0007669"/>
    <property type="project" value="InterPro"/>
</dbReference>
<evidence type="ECO:0000256" key="3">
    <source>
        <dbReference type="ARBA" id="ARBA00022475"/>
    </source>
</evidence>
<dbReference type="Proteomes" id="UP000612899">
    <property type="component" value="Unassembled WGS sequence"/>
</dbReference>
<evidence type="ECO:0000256" key="2">
    <source>
        <dbReference type="ARBA" id="ARBA00022448"/>
    </source>
</evidence>
<evidence type="ECO:0000313" key="10">
    <source>
        <dbReference type="Proteomes" id="UP000612899"/>
    </source>
</evidence>
<dbReference type="EMBL" id="BONY01000020">
    <property type="protein sequence ID" value="GIH05643.1"/>
    <property type="molecule type" value="Genomic_DNA"/>
</dbReference>
<keyword evidence="5 7" id="KW-1133">Transmembrane helix</keyword>
<comment type="subcellular location">
    <subcellularLocation>
        <location evidence="1 7">Cell membrane</location>
        <topology evidence="1 7">Multi-pass membrane protein</topology>
    </subcellularLocation>
</comment>
<dbReference type="InterPro" id="IPR051393">
    <property type="entry name" value="ABC_transporter_permease"/>
</dbReference>
<dbReference type="Pfam" id="PF00528">
    <property type="entry name" value="BPD_transp_1"/>
    <property type="match status" value="1"/>
</dbReference>
<feature type="transmembrane region" description="Helical" evidence="7">
    <location>
        <begin position="109"/>
        <end position="130"/>
    </location>
</feature>
<name>A0A8J3Q7N6_9ACTN</name>
<reference evidence="9" key="1">
    <citation type="submission" date="2021-01" db="EMBL/GenBank/DDBJ databases">
        <title>Whole genome shotgun sequence of Rhizocola hellebori NBRC 109834.</title>
        <authorList>
            <person name="Komaki H."/>
            <person name="Tamura T."/>
        </authorList>
    </citation>
    <scope>NUCLEOTIDE SEQUENCE</scope>
    <source>
        <strain evidence="9">NBRC 109834</strain>
    </source>
</reference>
<dbReference type="CDD" id="cd06261">
    <property type="entry name" value="TM_PBP2"/>
    <property type="match status" value="1"/>
</dbReference>
<accession>A0A8J3Q7N6</accession>
<feature type="transmembrane region" description="Helical" evidence="7">
    <location>
        <begin position="165"/>
        <end position="186"/>
    </location>
</feature>
<proteinExistence type="inferred from homology"/>
<dbReference type="Gene3D" id="1.10.3720.10">
    <property type="entry name" value="MetI-like"/>
    <property type="match status" value="1"/>
</dbReference>
<comment type="similarity">
    <text evidence="7">Belongs to the binding-protein-dependent transport system permease family.</text>
</comment>
<feature type="transmembrane region" description="Helical" evidence="7">
    <location>
        <begin position="214"/>
        <end position="231"/>
    </location>
</feature>
<evidence type="ECO:0000256" key="7">
    <source>
        <dbReference type="RuleBase" id="RU363032"/>
    </source>
</evidence>
<comment type="caution">
    <text evidence="9">The sequence shown here is derived from an EMBL/GenBank/DDBJ whole genome shotgun (WGS) entry which is preliminary data.</text>
</comment>
<protein>
    <submittedName>
        <fullName evidence="9">Sugar-transporter integral membrane protein</fullName>
    </submittedName>
</protein>
<dbReference type="PROSITE" id="PS50928">
    <property type="entry name" value="ABC_TM1"/>
    <property type="match status" value="1"/>
</dbReference>
<dbReference type="RefSeq" id="WP_203909481.1">
    <property type="nucleotide sequence ID" value="NZ_BONY01000020.1"/>
</dbReference>
<feature type="transmembrane region" description="Helical" evidence="7">
    <location>
        <begin position="273"/>
        <end position="293"/>
    </location>
</feature>